<dbReference type="NCBIfam" id="NF038176">
    <property type="entry name" value="Rv0340_fam"/>
    <property type="match status" value="1"/>
</dbReference>
<organism evidence="1 2">
    <name type="scientific">Mycolicibacterium iranicum</name>
    <name type="common">Mycobacterium iranicum</name>
    <dbReference type="NCBI Taxonomy" id="912594"/>
    <lineage>
        <taxon>Bacteria</taxon>
        <taxon>Bacillati</taxon>
        <taxon>Actinomycetota</taxon>
        <taxon>Actinomycetes</taxon>
        <taxon>Mycobacteriales</taxon>
        <taxon>Mycobacteriaceae</taxon>
        <taxon>Mycolicibacterium</taxon>
    </lineage>
</organism>
<dbReference type="EMBL" id="LQPC01000049">
    <property type="protein sequence ID" value="ORV83811.1"/>
    <property type="molecule type" value="Genomic_DNA"/>
</dbReference>
<comment type="caution">
    <text evidence="1">The sequence shown here is derived from an EMBL/GenBank/DDBJ whole genome shotgun (WGS) entry which is preliminary data.</text>
</comment>
<proteinExistence type="predicted"/>
<gene>
    <name evidence="1" type="ORF">AWC12_24705</name>
</gene>
<reference evidence="1 2" key="1">
    <citation type="submission" date="2016-01" db="EMBL/GenBank/DDBJ databases">
        <title>The new phylogeny of the genus Mycobacterium.</title>
        <authorList>
            <person name="Tarcisio F."/>
            <person name="Conor M."/>
            <person name="Antonella G."/>
            <person name="Elisabetta G."/>
            <person name="Giulia F.S."/>
            <person name="Sara T."/>
            <person name="Anna F."/>
            <person name="Clotilde B."/>
            <person name="Roberto B."/>
            <person name="Veronica D.S."/>
            <person name="Fabio R."/>
            <person name="Monica P."/>
            <person name="Olivier J."/>
            <person name="Enrico T."/>
            <person name="Nicola S."/>
        </authorList>
    </citation>
    <scope>NUCLEOTIDE SEQUENCE [LARGE SCALE GENOMIC DNA]</scope>
    <source>
        <strain evidence="1 2">DSM 45541</strain>
    </source>
</reference>
<evidence type="ECO:0000313" key="2">
    <source>
        <dbReference type="Proteomes" id="UP000193622"/>
    </source>
</evidence>
<dbReference type="InterPro" id="IPR049709">
    <property type="entry name" value="IniB-like_N"/>
</dbReference>
<dbReference type="AlphaFoldDB" id="A0A1X1WB72"/>
<sequence>MANSLLDFVMSLLRDPDAAARYEADPAQAIADAGLDNLTSADVENLVPLVSDSMSMSGPTPQADNIWASGAATSAFDAFDAVGPLDESTADPTVSHPSLIDTGVAEPISDGFDEAFSSGFGTVDLNNGALMIDSAADAPGAPPAGLDGLAEADVEAVVDADPTDDSFDIFS</sequence>
<dbReference type="NCBIfam" id="NF038175">
    <property type="entry name" value="IniB_NTERM"/>
    <property type="match status" value="1"/>
</dbReference>
<dbReference type="Proteomes" id="UP000193622">
    <property type="component" value="Unassembled WGS sequence"/>
</dbReference>
<protein>
    <submittedName>
        <fullName evidence="1">Uncharacterized protein</fullName>
    </submittedName>
</protein>
<accession>A0A1X1WB72</accession>
<dbReference type="RefSeq" id="WP_085177558.1">
    <property type="nucleotide sequence ID" value="NZ_LQPC01000049.1"/>
</dbReference>
<name>A0A1X1WB72_MYCIR</name>
<evidence type="ECO:0000313" key="1">
    <source>
        <dbReference type="EMBL" id="ORV83811.1"/>
    </source>
</evidence>